<comment type="similarity">
    <text evidence="2">Belongs to the PC-esterase family. TBL subfamily.</text>
</comment>
<evidence type="ECO:0000256" key="4">
    <source>
        <dbReference type="ARBA" id="ARBA00022968"/>
    </source>
</evidence>
<evidence type="ECO:0000256" key="5">
    <source>
        <dbReference type="ARBA" id="ARBA00022989"/>
    </source>
</evidence>
<dbReference type="Pfam" id="PF14416">
    <property type="entry name" value="PMR5N"/>
    <property type="match status" value="1"/>
</dbReference>
<sequence length="459" mass="52786">MIPSSSSPSPSPSPSSSTSSPLSLSVCLSDTMLSFILILCKMKSHRAYIPLSVVTALICTCALMVLLFTEKVTSLSSFSIFRLISCANRDALPKYRIGSGEYRPEIDDDRFEFDPEECNDTARGKWVFNASLRPLYSDRSCAYLEKQVTCKRNGRPDSDYLHWEWQADDCYLPKFKPEVALKKLRGKRLMFVGDSIQRGQWMSFVCMVQSIIPKDQKFLSRSPSRSHLIFRAKEYNTTIEFYWAPFLVESNTDQHIISDPNKRILRIDSISKHAKIWKGVDLLVFNSYIWWMSGPHINSLWGSFANGEEGYEGLDRMTAYRLALKTWANWIDSAIDPNRTRLFFTTLSPTHINEDWGNKNGIKCYNETKPAMKVTRSWVDRMPDVVSSIVKKMRVPVTFINITQLSEYRVDGHVSVYGESRGKVLTEEQRADPLRYADCIHWCLPGVPDTWNRILYAYL</sequence>
<evidence type="ECO:0000256" key="6">
    <source>
        <dbReference type="ARBA" id="ARBA00023136"/>
    </source>
</evidence>
<evidence type="ECO:0000259" key="9">
    <source>
        <dbReference type="Pfam" id="PF13839"/>
    </source>
</evidence>
<keyword evidence="3 8" id="KW-0812">Transmembrane</keyword>
<dbReference type="EMBL" id="KK198753">
    <property type="protein sequence ID" value="KCW88140.1"/>
    <property type="molecule type" value="Genomic_DNA"/>
</dbReference>
<evidence type="ECO:0000256" key="2">
    <source>
        <dbReference type="ARBA" id="ARBA00007727"/>
    </source>
</evidence>
<feature type="transmembrane region" description="Helical" evidence="8">
    <location>
        <begin position="47"/>
        <end position="68"/>
    </location>
</feature>
<dbReference type="AlphaFoldDB" id="A0A059DD25"/>
<accession>A0A059DD25</accession>
<proteinExistence type="inferred from homology"/>
<feature type="domain" description="Trichome birefringence-like N-terminal" evidence="10">
    <location>
        <begin position="117"/>
        <end position="170"/>
    </location>
</feature>
<dbReference type="GO" id="GO:0016020">
    <property type="term" value="C:membrane"/>
    <property type="evidence" value="ECO:0007669"/>
    <property type="project" value="UniProtKB-SubCell"/>
</dbReference>
<evidence type="ECO:0000259" key="10">
    <source>
        <dbReference type="Pfam" id="PF14416"/>
    </source>
</evidence>
<dbReference type="GO" id="GO:0016413">
    <property type="term" value="F:O-acetyltransferase activity"/>
    <property type="evidence" value="ECO:0007669"/>
    <property type="project" value="InterPro"/>
</dbReference>
<evidence type="ECO:0000256" key="3">
    <source>
        <dbReference type="ARBA" id="ARBA00022692"/>
    </source>
</evidence>
<organism evidence="11">
    <name type="scientific">Eucalyptus grandis</name>
    <name type="common">Flooded gum</name>
    <dbReference type="NCBI Taxonomy" id="71139"/>
    <lineage>
        <taxon>Eukaryota</taxon>
        <taxon>Viridiplantae</taxon>
        <taxon>Streptophyta</taxon>
        <taxon>Embryophyta</taxon>
        <taxon>Tracheophyta</taxon>
        <taxon>Spermatophyta</taxon>
        <taxon>Magnoliopsida</taxon>
        <taxon>eudicotyledons</taxon>
        <taxon>Gunneridae</taxon>
        <taxon>Pentapetalae</taxon>
        <taxon>rosids</taxon>
        <taxon>malvids</taxon>
        <taxon>Myrtales</taxon>
        <taxon>Myrtaceae</taxon>
        <taxon>Myrtoideae</taxon>
        <taxon>Eucalypteae</taxon>
        <taxon>Eucalyptus</taxon>
    </lineage>
</organism>
<dbReference type="PANTHER" id="PTHR32285">
    <property type="entry name" value="PROTEIN TRICHOME BIREFRINGENCE-LIKE 9-RELATED"/>
    <property type="match status" value="1"/>
</dbReference>
<evidence type="ECO:0000256" key="8">
    <source>
        <dbReference type="SAM" id="Phobius"/>
    </source>
</evidence>
<evidence type="ECO:0000256" key="1">
    <source>
        <dbReference type="ARBA" id="ARBA00004167"/>
    </source>
</evidence>
<feature type="domain" description="Trichome birefringence-like C-terminal" evidence="9">
    <location>
        <begin position="172"/>
        <end position="457"/>
    </location>
</feature>
<evidence type="ECO:0000256" key="7">
    <source>
        <dbReference type="SAM" id="MobiDB-lite"/>
    </source>
</evidence>
<keyword evidence="5 8" id="KW-1133">Transmembrane helix</keyword>
<gene>
    <name evidence="11" type="ORF">EUGRSUZ_A00530</name>
</gene>
<name>A0A059DD25_EUCGR</name>
<feature type="region of interest" description="Disordered" evidence="7">
    <location>
        <begin position="1"/>
        <end position="21"/>
    </location>
</feature>
<protein>
    <submittedName>
        <fullName evidence="11">Uncharacterized protein</fullName>
    </submittedName>
</protein>
<keyword evidence="4" id="KW-0735">Signal-anchor</keyword>
<comment type="subcellular location">
    <subcellularLocation>
        <location evidence="1">Membrane</location>
        <topology evidence="1">Single-pass membrane protein</topology>
    </subcellularLocation>
</comment>
<reference evidence="11" key="1">
    <citation type="submission" date="2013-07" db="EMBL/GenBank/DDBJ databases">
        <title>The genome of Eucalyptus grandis.</title>
        <authorList>
            <person name="Schmutz J."/>
            <person name="Hayes R."/>
            <person name="Myburg A."/>
            <person name="Tuskan G."/>
            <person name="Grattapaglia D."/>
            <person name="Rokhsar D.S."/>
        </authorList>
    </citation>
    <scope>NUCLEOTIDE SEQUENCE</scope>
    <source>
        <tissue evidence="11">Leaf extractions</tissue>
    </source>
</reference>
<dbReference type="Pfam" id="PF13839">
    <property type="entry name" value="PC-Esterase"/>
    <property type="match status" value="1"/>
</dbReference>
<dbReference type="InterPro" id="IPR029962">
    <property type="entry name" value="TBL"/>
</dbReference>
<dbReference type="InterPro" id="IPR025846">
    <property type="entry name" value="TBL_N"/>
</dbReference>
<dbReference type="InterPro" id="IPR026057">
    <property type="entry name" value="TBL_C"/>
</dbReference>
<keyword evidence="6 8" id="KW-0472">Membrane</keyword>
<dbReference type="Gramene" id="KCW88140">
    <property type="protein sequence ID" value="KCW88140"/>
    <property type="gene ID" value="EUGRSUZ_A00530"/>
</dbReference>
<evidence type="ECO:0000313" key="11">
    <source>
        <dbReference type="EMBL" id="KCW88140.1"/>
    </source>
</evidence>
<feature type="transmembrane region" description="Helical" evidence="8">
    <location>
        <begin position="20"/>
        <end position="40"/>
    </location>
</feature>
<dbReference type="PANTHER" id="PTHR32285:SF7">
    <property type="entry name" value="PROTEIN TRICHOME BIREFRINGENCE-LIKE 3"/>
    <property type="match status" value="1"/>
</dbReference>